<gene>
    <name evidence="3" type="ORF">GCM10017621_27610</name>
</gene>
<dbReference type="SUPFAM" id="SSF56281">
    <property type="entry name" value="Metallo-hydrolase/oxidoreductase"/>
    <property type="match status" value="1"/>
</dbReference>
<dbReference type="Gene3D" id="3.60.15.10">
    <property type="entry name" value="Ribonuclease Z/Hydroxyacylglutathione hydrolase-like"/>
    <property type="match status" value="1"/>
</dbReference>
<evidence type="ECO:0000313" key="4">
    <source>
        <dbReference type="Proteomes" id="UP001143486"/>
    </source>
</evidence>
<name>A0A9W6IMV8_9PROT</name>
<evidence type="ECO:0000256" key="1">
    <source>
        <dbReference type="ARBA" id="ARBA00022801"/>
    </source>
</evidence>
<keyword evidence="4" id="KW-1185">Reference proteome</keyword>
<dbReference type="Proteomes" id="UP001143486">
    <property type="component" value="Unassembled WGS sequence"/>
</dbReference>
<dbReference type="GO" id="GO:0042781">
    <property type="term" value="F:3'-tRNA processing endoribonuclease activity"/>
    <property type="evidence" value="ECO:0007669"/>
    <property type="project" value="TreeGrafter"/>
</dbReference>
<dbReference type="Pfam" id="PF12706">
    <property type="entry name" value="Lactamase_B_2"/>
    <property type="match status" value="1"/>
</dbReference>
<feature type="domain" description="Metallo-beta-lactamase" evidence="2">
    <location>
        <begin position="71"/>
        <end position="290"/>
    </location>
</feature>
<reference evidence="3" key="1">
    <citation type="journal article" date="2014" name="Int. J. Syst. Evol. Microbiol.">
        <title>Complete genome sequence of Corynebacterium casei LMG S-19264T (=DSM 44701T), isolated from a smear-ripened cheese.</title>
        <authorList>
            <consortium name="US DOE Joint Genome Institute (JGI-PGF)"/>
            <person name="Walter F."/>
            <person name="Albersmeier A."/>
            <person name="Kalinowski J."/>
            <person name="Ruckert C."/>
        </authorList>
    </citation>
    <scope>NUCLEOTIDE SEQUENCE</scope>
    <source>
        <strain evidence="3">VKM B-1513</strain>
    </source>
</reference>
<keyword evidence="1" id="KW-0378">Hydrolase</keyword>
<reference evidence="3" key="2">
    <citation type="submission" date="2023-01" db="EMBL/GenBank/DDBJ databases">
        <authorList>
            <person name="Sun Q."/>
            <person name="Evtushenko L."/>
        </authorList>
    </citation>
    <scope>NUCLEOTIDE SEQUENCE</scope>
    <source>
        <strain evidence="3">VKM B-1513</strain>
    </source>
</reference>
<dbReference type="EMBL" id="BSFE01000009">
    <property type="protein sequence ID" value="GLK53253.1"/>
    <property type="molecule type" value="Genomic_DNA"/>
</dbReference>
<dbReference type="SMART" id="SM00849">
    <property type="entry name" value="Lactamase_B"/>
    <property type="match status" value="1"/>
</dbReference>
<proteinExistence type="predicted"/>
<dbReference type="PANTHER" id="PTHR46018">
    <property type="entry name" value="ZINC PHOSPHODIESTERASE ELAC PROTEIN 1"/>
    <property type="match status" value="1"/>
</dbReference>
<dbReference type="PANTHER" id="PTHR46018:SF2">
    <property type="entry name" value="ZINC PHOSPHODIESTERASE ELAC PROTEIN 1"/>
    <property type="match status" value="1"/>
</dbReference>
<evidence type="ECO:0000313" key="3">
    <source>
        <dbReference type="EMBL" id="GLK53253.1"/>
    </source>
</evidence>
<evidence type="ECO:0000259" key="2">
    <source>
        <dbReference type="SMART" id="SM00849"/>
    </source>
</evidence>
<protein>
    <submittedName>
        <fullName evidence="3">Ribonuclease Z</fullName>
    </submittedName>
</protein>
<organism evidence="3 4">
    <name type="scientific">Maricaulis virginensis</name>
    <dbReference type="NCBI Taxonomy" id="144022"/>
    <lineage>
        <taxon>Bacteria</taxon>
        <taxon>Pseudomonadati</taxon>
        <taxon>Pseudomonadota</taxon>
        <taxon>Alphaproteobacteria</taxon>
        <taxon>Maricaulales</taxon>
        <taxon>Maricaulaceae</taxon>
        <taxon>Maricaulis</taxon>
    </lineage>
</organism>
<dbReference type="InterPro" id="IPR001279">
    <property type="entry name" value="Metallo-B-lactamas"/>
</dbReference>
<accession>A0A9W6IMV8</accession>
<dbReference type="CDD" id="cd07719">
    <property type="entry name" value="arylsulfatase_AtsA-like_MBL-fold"/>
    <property type="match status" value="1"/>
</dbReference>
<dbReference type="RefSeq" id="WP_271187606.1">
    <property type="nucleotide sequence ID" value="NZ_BSFE01000009.1"/>
</dbReference>
<comment type="caution">
    <text evidence="3">The sequence shown here is derived from an EMBL/GenBank/DDBJ whole genome shotgun (WGS) entry which is preliminary data.</text>
</comment>
<dbReference type="InterPro" id="IPR044094">
    <property type="entry name" value="AtsA-like_MBL-fold"/>
</dbReference>
<dbReference type="InterPro" id="IPR036866">
    <property type="entry name" value="RibonucZ/Hydroxyglut_hydro"/>
</dbReference>
<sequence length="362" mass="37527">MKRLILIAAVVLGVLALLAVSARAFLPGLGERAFARQVSERVGRDRLGELPDGLHVMFCGTGSPLPDPTRAQACVAVIAGERIFVVDSGSGSVANLLLSGLPAGAIEAAFLTHFHSDHVSDLGDLGLQRWIGRAAEAPLPVYGPPGVEGVVDGFNAAYALDSSYRTGHHGAAIAPPAGRGLAASVFEPGDGTAPVTVYEDDGLAVRAVRVDHAPADPAVAYRFDHAGRSLVISGDLHAGRSPGFAVLSEGADVLIVEALEPRMVAPITQAASDRGLASLATITVDILDYHTTPAGAAEAATASGTRALVLTHVVPPVPSRLMEPAFLREARARFDGPVRLARDGDVIRLPAGSDAVEFAHWR</sequence>
<dbReference type="AlphaFoldDB" id="A0A9W6IMV8"/>